<dbReference type="PANTHER" id="PTHR10094">
    <property type="entry name" value="STEROL CARRIER PROTEIN 2 SCP-2 FAMILY PROTEIN"/>
    <property type="match status" value="1"/>
</dbReference>
<organism evidence="2 3">
    <name type="scientific">Trichostrongylus colubriformis</name>
    <name type="common">Black scour worm</name>
    <dbReference type="NCBI Taxonomy" id="6319"/>
    <lineage>
        <taxon>Eukaryota</taxon>
        <taxon>Metazoa</taxon>
        <taxon>Ecdysozoa</taxon>
        <taxon>Nematoda</taxon>
        <taxon>Chromadorea</taxon>
        <taxon>Rhabditida</taxon>
        <taxon>Rhabditina</taxon>
        <taxon>Rhabditomorpha</taxon>
        <taxon>Strongyloidea</taxon>
        <taxon>Trichostrongylidae</taxon>
        <taxon>Trichostrongylus</taxon>
    </lineage>
</organism>
<dbReference type="InterPro" id="IPR036527">
    <property type="entry name" value="SCP2_sterol-bd_dom_sf"/>
</dbReference>
<dbReference type="Pfam" id="PF02036">
    <property type="entry name" value="SCP2"/>
    <property type="match status" value="1"/>
</dbReference>
<reference evidence="2 3" key="1">
    <citation type="submission" date="2019-10" db="EMBL/GenBank/DDBJ databases">
        <title>Assembly and Annotation for the nematode Trichostrongylus colubriformis.</title>
        <authorList>
            <person name="Martin J."/>
        </authorList>
    </citation>
    <scope>NUCLEOTIDE SEQUENCE [LARGE SCALE GENOMIC DNA]</scope>
    <source>
        <strain evidence="2">G859</strain>
        <tissue evidence="2">Whole worm</tissue>
    </source>
</reference>
<dbReference type="InterPro" id="IPR003033">
    <property type="entry name" value="SCP2_sterol-bd_dom"/>
</dbReference>
<comment type="caution">
    <text evidence="2">The sequence shown here is derived from an EMBL/GenBank/DDBJ whole genome shotgun (WGS) entry which is preliminary data.</text>
</comment>
<dbReference type="EMBL" id="WIXE01018324">
    <property type="protein sequence ID" value="KAK5971020.1"/>
    <property type="molecule type" value="Genomic_DNA"/>
</dbReference>
<evidence type="ECO:0000259" key="1">
    <source>
        <dbReference type="Pfam" id="PF02036"/>
    </source>
</evidence>
<gene>
    <name evidence="2" type="ORF">GCK32_001798</name>
</gene>
<name>A0AAN8FJS0_TRICO</name>
<accession>A0AAN8FJS0</accession>
<dbReference type="AlphaFoldDB" id="A0AAN8FJS0"/>
<dbReference type="GO" id="GO:0005829">
    <property type="term" value="C:cytosol"/>
    <property type="evidence" value="ECO:0007669"/>
    <property type="project" value="TreeGrafter"/>
</dbReference>
<feature type="domain" description="SCP2" evidence="1">
    <location>
        <begin position="9"/>
        <end position="109"/>
    </location>
</feature>
<dbReference type="SUPFAM" id="SSF55718">
    <property type="entry name" value="SCP-like"/>
    <property type="match status" value="1"/>
</dbReference>
<proteinExistence type="predicted"/>
<evidence type="ECO:0000313" key="2">
    <source>
        <dbReference type="EMBL" id="KAK5971020.1"/>
    </source>
</evidence>
<dbReference type="PANTHER" id="PTHR10094:SF25">
    <property type="entry name" value="SCP2 STEROL-BINDING DOMAIN-CONTAINING PROTEIN 1"/>
    <property type="match status" value="1"/>
</dbReference>
<protein>
    <submittedName>
        <fullName evidence="2">SCP-2 sterol transfer family protein</fullName>
    </submittedName>
</protein>
<keyword evidence="3" id="KW-1185">Reference proteome</keyword>
<dbReference type="Proteomes" id="UP001331761">
    <property type="component" value="Unassembled WGS sequence"/>
</dbReference>
<sequence length="116" mass="13296">MCHPCDSFFEELKGRLAHDESLARKVHTCFKVSIKAGDGTVKTWTVDTKSHPAYVGPSERAFDVEFTMEEKDFMKMTTGLLKPDEAFRFGKMRIKGLYGKALRFKSLFKKIPNSRL</sequence>
<evidence type="ECO:0000313" key="3">
    <source>
        <dbReference type="Proteomes" id="UP001331761"/>
    </source>
</evidence>
<dbReference type="Gene3D" id="3.30.1050.10">
    <property type="entry name" value="SCP2 sterol-binding domain"/>
    <property type="match status" value="1"/>
</dbReference>